<proteinExistence type="predicted"/>
<accession>A0A4U6W9G7</accession>
<organism evidence="1 2">
    <name type="scientific">Setaria viridis</name>
    <name type="common">Green bristlegrass</name>
    <name type="synonym">Setaria italica subsp. viridis</name>
    <dbReference type="NCBI Taxonomy" id="4556"/>
    <lineage>
        <taxon>Eukaryota</taxon>
        <taxon>Viridiplantae</taxon>
        <taxon>Streptophyta</taxon>
        <taxon>Embryophyta</taxon>
        <taxon>Tracheophyta</taxon>
        <taxon>Spermatophyta</taxon>
        <taxon>Magnoliopsida</taxon>
        <taxon>Liliopsida</taxon>
        <taxon>Poales</taxon>
        <taxon>Poaceae</taxon>
        <taxon>PACMAD clade</taxon>
        <taxon>Panicoideae</taxon>
        <taxon>Panicodae</taxon>
        <taxon>Paniceae</taxon>
        <taxon>Cenchrinae</taxon>
        <taxon>Setaria</taxon>
    </lineage>
</organism>
<gene>
    <name evidence="1" type="ORF">SEVIR_1G052801v2</name>
</gene>
<dbReference type="AlphaFoldDB" id="A0A4U6W9G7"/>
<dbReference type="Gramene" id="TKW37529">
    <property type="protein sequence ID" value="TKW37529"/>
    <property type="gene ID" value="SEVIR_1G052801v2"/>
</dbReference>
<evidence type="ECO:0000313" key="2">
    <source>
        <dbReference type="Proteomes" id="UP000298652"/>
    </source>
</evidence>
<evidence type="ECO:0000313" key="1">
    <source>
        <dbReference type="EMBL" id="TKW37529.1"/>
    </source>
</evidence>
<sequence length="113" mass="12775">MLPGQLRPRQRPESGGEGWHLATERHCLRGLQASLMIQNRVYILQWEPGCSTFSPEVLTERSTVFSRTGFLLISTENAARPNSLHGSVLLTMQCVFGRKKGVDKVTVEWICLY</sequence>
<protein>
    <submittedName>
        <fullName evidence="1">Uncharacterized protein</fullName>
    </submittedName>
</protein>
<keyword evidence="2" id="KW-1185">Reference proteome</keyword>
<dbReference type="EMBL" id="CM016552">
    <property type="protein sequence ID" value="TKW37529.1"/>
    <property type="molecule type" value="Genomic_DNA"/>
</dbReference>
<name>A0A4U6W9G7_SETVI</name>
<reference evidence="1" key="1">
    <citation type="submission" date="2019-03" db="EMBL/GenBank/DDBJ databases">
        <title>WGS assembly of Setaria viridis.</title>
        <authorList>
            <person name="Huang P."/>
            <person name="Jenkins J."/>
            <person name="Grimwood J."/>
            <person name="Barry K."/>
            <person name="Healey A."/>
            <person name="Mamidi S."/>
            <person name="Sreedasyam A."/>
            <person name="Shu S."/>
            <person name="Feldman M."/>
            <person name="Wu J."/>
            <person name="Yu Y."/>
            <person name="Chen C."/>
            <person name="Johnson J."/>
            <person name="Rokhsar D."/>
            <person name="Baxter I."/>
            <person name="Schmutz J."/>
            <person name="Brutnell T."/>
            <person name="Kellogg E."/>
        </authorList>
    </citation>
    <scope>NUCLEOTIDE SEQUENCE [LARGE SCALE GENOMIC DNA]</scope>
</reference>
<dbReference type="Proteomes" id="UP000298652">
    <property type="component" value="Chromosome 1"/>
</dbReference>